<dbReference type="GeneID" id="95391312"/>
<dbReference type="SUPFAM" id="SSF51735">
    <property type="entry name" value="NAD(P)-binding Rossmann-fold domains"/>
    <property type="match status" value="1"/>
</dbReference>
<dbReference type="Proteomes" id="UP000579945">
    <property type="component" value="Unassembled WGS sequence"/>
</dbReference>
<proteinExistence type="predicted"/>
<accession>A0A7W5YCA4</accession>
<feature type="domain" description="NAD(P)-binding" evidence="1">
    <location>
        <begin position="7"/>
        <end position="116"/>
    </location>
</feature>
<name>A0A7W5YCA4_9ACTN</name>
<dbReference type="AlphaFoldDB" id="A0A7W5YCA4"/>
<dbReference type="Pfam" id="PF13460">
    <property type="entry name" value="NAD_binding_10"/>
    <property type="match status" value="1"/>
</dbReference>
<dbReference type="PANTHER" id="PTHR43162:SF1">
    <property type="entry name" value="PRESTALK A DIFFERENTIATION PROTEIN A"/>
    <property type="match status" value="1"/>
</dbReference>
<dbReference type="InterPro" id="IPR051604">
    <property type="entry name" value="Ergot_Alk_Oxidoreductase"/>
</dbReference>
<protein>
    <submittedName>
        <fullName evidence="2">Uncharacterized protein YbjT (DUF2867 family)</fullName>
    </submittedName>
</protein>
<dbReference type="EMBL" id="JACIBV010000001">
    <property type="protein sequence ID" value="MBB3729113.1"/>
    <property type="molecule type" value="Genomic_DNA"/>
</dbReference>
<gene>
    <name evidence="2" type="ORF">FHR33_004973</name>
</gene>
<sequence length="274" mass="29782">MTFLVTGATGKAGRHVVGQLLKEGQRVRALTRDPAKANLPEGVEVVRGDLTDPASLGPALDGVTGAHLLTMGGDDYATLRTGPELAELMEKAGVRRVTLLWNGKTGPVEEAFAASDLEWTRLEAVDFMSNTLHWASAIKAEGRVEEPFADVPGAVVHEADVGEVSARVLVDGGHGGRSYTLTGPETLTARQRLSTLAEVLGRRLEFVELSEEQARERWRKAGYDEELIDLLADWQGNPPPEAYTVVPTVERIIGRPPRTFAQWAAEHAERFQQG</sequence>
<reference evidence="2 3" key="1">
    <citation type="submission" date="2020-08" db="EMBL/GenBank/DDBJ databases">
        <title>Sequencing the genomes of 1000 actinobacteria strains.</title>
        <authorList>
            <person name="Klenk H.-P."/>
        </authorList>
    </citation>
    <scope>NUCLEOTIDE SEQUENCE [LARGE SCALE GENOMIC DNA]</scope>
    <source>
        <strain evidence="2 3">DSM 44320</strain>
    </source>
</reference>
<evidence type="ECO:0000259" key="1">
    <source>
        <dbReference type="Pfam" id="PF13460"/>
    </source>
</evidence>
<organism evidence="2 3">
    <name type="scientific">Nonomuraea dietziae</name>
    <dbReference type="NCBI Taxonomy" id="65515"/>
    <lineage>
        <taxon>Bacteria</taxon>
        <taxon>Bacillati</taxon>
        <taxon>Actinomycetota</taxon>
        <taxon>Actinomycetes</taxon>
        <taxon>Streptosporangiales</taxon>
        <taxon>Streptosporangiaceae</taxon>
        <taxon>Nonomuraea</taxon>
    </lineage>
</organism>
<dbReference type="Gene3D" id="3.40.50.720">
    <property type="entry name" value="NAD(P)-binding Rossmann-like Domain"/>
    <property type="match status" value="1"/>
</dbReference>
<comment type="caution">
    <text evidence="2">The sequence shown here is derived from an EMBL/GenBank/DDBJ whole genome shotgun (WGS) entry which is preliminary data.</text>
</comment>
<dbReference type="InterPro" id="IPR016040">
    <property type="entry name" value="NAD(P)-bd_dom"/>
</dbReference>
<keyword evidence="3" id="KW-1185">Reference proteome</keyword>
<evidence type="ECO:0000313" key="2">
    <source>
        <dbReference type="EMBL" id="MBB3729113.1"/>
    </source>
</evidence>
<dbReference type="RefSeq" id="WP_183651948.1">
    <property type="nucleotide sequence ID" value="NZ_BAAAXX010000006.1"/>
</dbReference>
<dbReference type="PANTHER" id="PTHR43162">
    <property type="match status" value="1"/>
</dbReference>
<dbReference type="InterPro" id="IPR036291">
    <property type="entry name" value="NAD(P)-bd_dom_sf"/>
</dbReference>
<evidence type="ECO:0000313" key="3">
    <source>
        <dbReference type="Proteomes" id="UP000579945"/>
    </source>
</evidence>
<dbReference type="Gene3D" id="3.90.25.10">
    <property type="entry name" value="UDP-galactose 4-epimerase, domain 1"/>
    <property type="match status" value="1"/>
</dbReference>